<dbReference type="GO" id="GO:0016405">
    <property type="term" value="F:CoA-ligase activity"/>
    <property type="evidence" value="ECO:0007669"/>
    <property type="project" value="UniProtKB-ARBA"/>
</dbReference>
<dbReference type="Gene3D" id="3.40.50.12780">
    <property type="entry name" value="N-terminal domain of ligase-like"/>
    <property type="match status" value="1"/>
</dbReference>
<evidence type="ECO:0000259" key="6">
    <source>
        <dbReference type="Pfam" id="PF13193"/>
    </source>
</evidence>
<organism evidence="7">
    <name type="scientific">Archaeoglobus fulgidus</name>
    <dbReference type="NCBI Taxonomy" id="2234"/>
    <lineage>
        <taxon>Archaea</taxon>
        <taxon>Methanobacteriati</taxon>
        <taxon>Methanobacteriota</taxon>
        <taxon>Archaeoglobi</taxon>
        <taxon>Archaeoglobales</taxon>
        <taxon>Archaeoglobaceae</taxon>
        <taxon>Archaeoglobus</taxon>
    </lineage>
</organism>
<evidence type="ECO:0000256" key="1">
    <source>
        <dbReference type="ARBA" id="ARBA00006432"/>
    </source>
</evidence>
<dbReference type="InterPro" id="IPR045851">
    <property type="entry name" value="AMP-bd_C_sf"/>
</dbReference>
<dbReference type="GO" id="GO:0006633">
    <property type="term" value="P:fatty acid biosynthetic process"/>
    <property type="evidence" value="ECO:0007669"/>
    <property type="project" value="TreeGrafter"/>
</dbReference>
<feature type="domain" description="AMP-dependent synthetase/ligase" evidence="5">
    <location>
        <begin position="41"/>
        <end position="398"/>
    </location>
</feature>
<evidence type="ECO:0000313" key="7">
    <source>
        <dbReference type="EMBL" id="HEH35006.1"/>
    </source>
</evidence>
<evidence type="ECO:0000259" key="5">
    <source>
        <dbReference type="Pfam" id="PF00501"/>
    </source>
</evidence>
<keyword evidence="2" id="KW-0436">Ligase</keyword>
<dbReference type="PROSITE" id="PS00455">
    <property type="entry name" value="AMP_BINDING"/>
    <property type="match status" value="1"/>
</dbReference>
<gene>
    <name evidence="7" type="ORF">ENP88_02385</name>
</gene>
<reference evidence="7" key="1">
    <citation type="journal article" date="2020" name="mSystems">
        <title>Genome- and Community-Level Interaction Insights into Carbon Utilization and Element Cycling Functions of Hydrothermarchaeota in Hydrothermal Sediment.</title>
        <authorList>
            <person name="Zhou Z."/>
            <person name="Liu Y."/>
            <person name="Xu W."/>
            <person name="Pan J."/>
            <person name="Luo Z.H."/>
            <person name="Li M."/>
        </authorList>
    </citation>
    <scope>NUCLEOTIDE SEQUENCE [LARGE SCALE GENOMIC DNA]</scope>
    <source>
        <strain evidence="7">SpSt-26</strain>
    </source>
</reference>
<dbReference type="FunFam" id="3.30.300.30:FF:000008">
    <property type="entry name" value="2,3-dihydroxybenzoate-AMP ligase"/>
    <property type="match status" value="1"/>
</dbReference>
<proteinExistence type="inferred from homology"/>
<dbReference type="GO" id="GO:0015645">
    <property type="term" value="F:fatty acid ligase activity"/>
    <property type="evidence" value="ECO:0007669"/>
    <property type="project" value="TreeGrafter"/>
</dbReference>
<dbReference type="GO" id="GO:0005524">
    <property type="term" value="F:ATP binding"/>
    <property type="evidence" value="ECO:0007669"/>
    <property type="project" value="UniProtKB-KW"/>
</dbReference>
<dbReference type="InterPro" id="IPR025110">
    <property type="entry name" value="AMP-bd_C"/>
</dbReference>
<evidence type="ECO:0000256" key="2">
    <source>
        <dbReference type="ARBA" id="ARBA00022598"/>
    </source>
</evidence>
<dbReference type="InterPro" id="IPR000873">
    <property type="entry name" value="AMP-dep_synth/lig_dom"/>
</dbReference>
<name>A0A7J2TIH9_ARCFL</name>
<keyword evidence="4" id="KW-0067">ATP-binding</keyword>
<comment type="caution">
    <text evidence="7">The sequence shown here is derived from an EMBL/GenBank/DDBJ whole genome shotgun (WGS) entry which is preliminary data.</text>
</comment>
<dbReference type="Pfam" id="PF13193">
    <property type="entry name" value="AMP-binding_C"/>
    <property type="match status" value="1"/>
</dbReference>
<evidence type="ECO:0000256" key="3">
    <source>
        <dbReference type="ARBA" id="ARBA00022741"/>
    </source>
</evidence>
<accession>A0A7J2TIH9</accession>
<sequence length="556" mass="61931">MVNLEKVEKYLPPKELWPDFRIPKDFYESLPQNLNLAEEILEKNAEKLKHKVAIYFEDKKYTYREISILSNKLASALVELGVEPLDRVGIRFSNIPEAVISNFAILKTGALPVTLHPRWSKKEVLHVLNDSGAKFLITEKGLLKEVDEVKSELKYLQNVIVVGDGEGYLSFEELVKKGSRKFEAVKVPKDSPGVLLYTSGTTGPPKGVVHFIPGILTTVRNVGTYVWKLTEADVLGSAAPITFALGYGGLAMIPYYFGSAVSLMRQPDPDYVFSCIEKHGVTVMSMAPTWYRKTLPALDKLLQKYDISTVRLFTGGGEAFGADTIKAWYEKTGKMIAEGFGATELFYISISNAVAPKPKPGSIGLPVPGVEVDIIDPETLSPIKEPRKEGLMLIKAPCGTVYWNPYAEDNKLLKKMQKDVLMKSVALGDLAYKDEDGYIWFAGKGEDIIKSSGYRIGADEIEVALMGHPAVDDAGVVGVPHPIRGEDVVAFVVLKKGYEANEKTKKEIYEYLQANIAKYKLPREIFFVESLPRHLTGKLLRRELKEIAKKMYTPKD</sequence>
<dbReference type="AlphaFoldDB" id="A0A7J2TIH9"/>
<dbReference type="GO" id="GO:0004321">
    <property type="term" value="F:fatty-acyl-CoA synthase activity"/>
    <property type="evidence" value="ECO:0007669"/>
    <property type="project" value="TreeGrafter"/>
</dbReference>
<dbReference type="InterPro" id="IPR051087">
    <property type="entry name" value="Mitochondrial_ACSM"/>
</dbReference>
<dbReference type="PANTHER" id="PTHR43605">
    <property type="entry name" value="ACYL-COENZYME A SYNTHETASE"/>
    <property type="match status" value="1"/>
</dbReference>
<dbReference type="EMBL" id="DSLA01000037">
    <property type="protein sequence ID" value="HEH35006.1"/>
    <property type="molecule type" value="Genomic_DNA"/>
</dbReference>
<dbReference type="Gene3D" id="3.30.300.30">
    <property type="match status" value="1"/>
</dbReference>
<protein>
    <submittedName>
        <fullName evidence="7">Acyl-CoA synthetase</fullName>
    </submittedName>
</protein>
<dbReference type="InterPro" id="IPR020845">
    <property type="entry name" value="AMP-binding_CS"/>
</dbReference>
<evidence type="ECO:0000256" key="4">
    <source>
        <dbReference type="ARBA" id="ARBA00022840"/>
    </source>
</evidence>
<dbReference type="GO" id="GO:0006637">
    <property type="term" value="P:acyl-CoA metabolic process"/>
    <property type="evidence" value="ECO:0007669"/>
    <property type="project" value="TreeGrafter"/>
</dbReference>
<dbReference type="SUPFAM" id="SSF56801">
    <property type="entry name" value="Acetyl-CoA synthetase-like"/>
    <property type="match status" value="1"/>
</dbReference>
<dbReference type="PANTHER" id="PTHR43605:SF10">
    <property type="entry name" value="ACYL-COA SYNTHETASE MEDIUM CHAIN FAMILY MEMBER 3"/>
    <property type="match status" value="1"/>
</dbReference>
<comment type="similarity">
    <text evidence="1">Belongs to the ATP-dependent AMP-binding enzyme family.</text>
</comment>
<feature type="domain" description="AMP-binding enzyme C-terminal" evidence="6">
    <location>
        <begin position="460"/>
        <end position="538"/>
    </location>
</feature>
<keyword evidence="3" id="KW-0547">Nucleotide-binding</keyword>
<dbReference type="Pfam" id="PF00501">
    <property type="entry name" value="AMP-binding"/>
    <property type="match status" value="1"/>
</dbReference>
<dbReference type="InterPro" id="IPR042099">
    <property type="entry name" value="ANL_N_sf"/>
</dbReference>